<feature type="domain" description="ARID" evidence="4">
    <location>
        <begin position="331"/>
        <end position="424"/>
    </location>
</feature>
<dbReference type="PANTHER" id="PTHR34784">
    <property type="entry name" value="50S RIBOSOMAL PROTEIN L34"/>
    <property type="match status" value="1"/>
</dbReference>
<feature type="compositionally biased region" description="Polar residues" evidence="3">
    <location>
        <begin position="678"/>
        <end position="692"/>
    </location>
</feature>
<dbReference type="Gene3D" id="3.30.1330.20">
    <property type="entry name" value="Tubulin/FtsZ, C-terminal domain"/>
    <property type="match status" value="1"/>
</dbReference>
<keyword evidence="2" id="KW-0342">GTP-binding</keyword>
<evidence type="ECO:0000259" key="4">
    <source>
        <dbReference type="PROSITE" id="PS51011"/>
    </source>
</evidence>
<dbReference type="NCBIfam" id="TIGR02058">
    <property type="entry name" value="lin0512_fam"/>
    <property type="match status" value="1"/>
</dbReference>
<feature type="region of interest" description="Disordered" evidence="3">
    <location>
        <begin position="291"/>
        <end position="320"/>
    </location>
</feature>
<dbReference type="InterPro" id="IPR037103">
    <property type="entry name" value="Tubulin/FtsZ-like_C"/>
</dbReference>
<dbReference type="InterPro" id="IPR036431">
    <property type="entry name" value="ARID_dom_sf"/>
</dbReference>
<evidence type="ECO:0000256" key="3">
    <source>
        <dbReference type="SAM" id="MobiDB-lite"/>
    </source>
</evidence>
<dbReference type="SUPFAM" id="SSF46774">
    <property type="entry name" value="ARID-like"/>
    <property type="match status" value="1"/>
</dbReference>
<accession>A0AAW1Q7L1</accession>
<evidence type="ECO:0000313" key="5">
    <source>
        <dbReference type="EMBL" id="KAK9817367.1"/>
    </source>
</evidence>
<proteinExistence type="predicted"/>
<protein>
    <recommendedName>
        <fullName evidence="4">ARID domain-containing protein</fullName>
    </recommendedName>
</protein>
<dbReference type="CDD" id="cd16100">
    <property type="entry name" value="ARID"/>
    <property type="match status" value="1"/>
</dbReference>
<dbReference type="PROSITE" id="PS51011">
    <property type="entry name" value="ARID"/>
    <property type="match status" value="1"/>
</dbReference>
<feature type="compositionally biased region" description="Polar residues" evidence="3">
    <location>
        <begin position="302"/>
        <end position="315"/>
    </location>
</feature>
<keyword evidence="6" id="KW-1185">Reference proteome</keyword>
<dbReference type="InterPro" id="IPR001606">
    <property type="entry name" value="ARID_dom"/>
</dbReference>
<feature type="region of interest" description="Disordered" evidence="3">
    <location>
        <begin position="811"/>
        <end position="835"/>
    </location>
</feature>
<dbReference type="GO" id="GO:0003677">
    <property type="term" value="F:DNA binding"/>
    <property type="evidence" value="ECO:0007669"/>
    <property type="project" value="InterPro"/>
</dbReference>
<feature type="compositionally biased region" description="Basic and acidic residues" evidence="3">
    <location>
        <begin position="560"/>
        <end position="570"/>
    </location>
</feature>
<dbReference type="Pfam" id="PF09585">
    <property type="entry name" value="Lin0512_fam"/>
    <property type="match status" value="1"/>
</dbReference>
<organism evidence="5 6">
    <name type="scientific">Apatococcus lobatus</name>
    <dbReference type="NCBI Taxonomy" id="904363"/>
    <lineage>
        <taxon>Eukaryota</taxon>
        <taxon>Viridiplantae</taxon>
        <taxon>Chlorophyta</taxon>
        <taxon>core chlorophytes</taxon>
        <taxon>Trebouxiophyceae</taxon>
        <taxon>Chlorellales</taxon>
        <taxon>Chlorellaceae</taxon>
        <taxon>Apatococcus</taxon>
    </lineage>
</organism>
<gene>
    <name evidence="5" type="ORF">WJX74_005870</name>
</gene>
<sequence length="859" mass="91249">MLSASFSTSVLTRQPVRSATQLSGRHVGRSRTSHGQVQRRPATHLTGRGSVKVVAAAGIRTPKGFKKVLAVQVGSGLDQHGQDPTTAAIKAVQDAIGSTTLPGILHFVPDGLDGVKVKAKIGVPGPDQVNIEAVKSSFPYGDVEVKVVPGGLRWHSGVIMPEMGDPSLEAEDADSSDDEDQLAGKVFAKDDMIIASAAAVSVTSVIVLPAGLGPWACLLGSNFRAGCLSTALYNSHLIPRLIHQSLNMEQVSTVNTRGPPARLSPHEHSGTFMDDFVLIGREAQVRAAGLPERHRASKNGRHTSQTDQHLSSHPTRTLAKPKKRKWLPGWLPSDEEIKQGVKSSYRKRTGKTLGVWRFGDDDINVAKILRAVKYQGGCDFVTANMLWMAVAVDWLPTKKWSSAMTNKLQSYYERFMKPYEDTLAADHAAADGTQLQSTDEEPASRRARKSSLPRHQLQPSTAGTSIRELDGLSQFDARRAAALLHGGGGDCAGAISPSGAGPLGESRSGEARSQVATPSSLPAAGKTIGKRPLQNTAEGPQTPFGASPVQGDAGADEEEMQVRKGPDEPTTKLPSESSNSLRHTSATGGLVSSPSQQPITCSQPSLGQGANLSKPTGLHTSLRHSIHSPDNVGKLHSSPSVPARPATNSAGQPARDIAKPSLTGRHQQDDAAKPSGLPGSNKSAARSLSASDGVSKRRRSTEGPEPVSDQPAPKRSCMEALVPRGYKDKPSHTEGSQPRVDCSTQDPSMSSRDRRAATHDLAERDNPPSYNELVQELVLGRCQPLTADSCTQDLLRPRQPGGPSVKLEAQLDAETSPEANKRVVQPTEASASTARIGAQLLPRLLKEMGEGQKRCQATA</sequence>
<feature type="region of interest" description="Disordered" evidence="3">
    <location>
        <begin position="431"/>
        <end position="468"/>
    </location>
</feature>
<feature type="compositionally biased region" description="Polar residues" evidence="3">
    <location>
        <begin position="572"/>
        <end position="614"/>
    </location>
</feature>
<dbReference type="EMBL" id="JALJOS010000073">
    <property type="protein sequence ID" value="KAK9817367.1"/>
    <property type="molecule type" value="Genomic_DNA"/>
</dbReference>
<feature type="compositionally biased region" description="Basic and acidic residues" evidence="3">
    <location>
        <begin position="751"/>
        <end position="766"/>
    </location>
</feature>
<evidence type="ECO:0000256" key="2">
    <source>
        <dbReference type="ARBA" id="ARBA00023134"/>
    </source>
</evidence>
<dbReference type="InterPro" id="IPR011719">
    <property type="entry name" value="CHP02058"/>
</dbReference>
<keyword evidence="1" id="KW-0547">Nucleotide-binding</keyword>
<dbReference type="GO" id="GO:0005525">
    <property type="term" value="F:GTP binding"/>
    <property type="evidence" value="ECO:0007669"/>
    <property type="project" value="UniProtKB-KW"/>
</dbReference>
<dbReference type="Pfam" id="PF01388">
    <property type="entry name" value="ARID"/>
    <property type="match status" value="1"/>
</dbReference>
<evidence type="ECO:0000313" key="6">
    <source>
        <dbReference type="Proteomes" id="UP001438707"/>
    </source>
</evidence>
<comment type="caution">
    <text evidence="5">The sequence shown here is derived from an EMBL/GenBank/DDBJ whole genome shotgun (WGS) entry which is preliminary data.</text>
</comment>
<dbReference type="Proteomes" id="UP001438707">
    <property type="component" value="Unassembled WGS sequence"/>
</dbReference>
<feature type="region of interest" description="Disordered" evidence="3">
    <location>
        <begin position="17"/>
        <end position="45"/>
    </location>
</feature>
<name>A0AAW1Q7L1_9CHLO</name>
<reference evidence="5 6" key="1">
    <citation type="journal article" date="2024" name="Nat. Commun.">
        <title>Phylogenomics reveals the evolutionary origins of lichenization in chlorophyte algae.</title>
        <authorList>
            <person name="Puginier C."/>
            <person name="Libourel C."/>
            <person name="Otte J."/>
            <person name="Skaloud P."/>
            <person name="Haon M."/>
            <person name="Grisel S."/>
            <person name="Petersen M."/>
            <person name="Berrin J.G."/>
            <person name="Delaux P.M."/>
            <person name="Dal Grande F."/>
            <person name="Keller J."/>
        </authorList>
    </citation>
    <scope>NUCLEOTIDE SEQUENCE [LARGE SCALE GENOMIC DNA]</scope>
    <source>
        <strain evidence="5 6">SAG 2145</strain>
    </source>
</reference>
<dbReference type="PANTHER" id="PTHR34784:SF1">
    <property type="entry name" value="50S RIBOSOMAL PROTEIN L34"/>
    <property type="match status" value="1"/>
</dbReference>
<dbReference type="Gene3D" id="1.10.150.60">
    <property type="entry name" value="ARID DNA-binding domain"/>
    <property type="match status" value="1"/>
</dbReference>
<evidence type="ECO:0000256" key="1">
    <source>
        <dbReference type="ARBA" id="ARBA00022741"/>
    </source>
</evidence>
<feature type="region of interest" description="Disordered" evidence="3">
    <location>
        <begin position="495"/>
        <end position="769"/>
    </location>
</feature>
<dbReference type="AlphaFoldDB" id="A0AAW1Q7L1"/>